<dbReference type="AlphaFoldDB" id="A0A4Y8DFQ4"/>
<sequence length="216" mass="24953">MMFLIENGSLVLITLFFCSIVSKIAWELFFSPLRHFPGPVAAKFTNIYRAFKAYLGSMDNTQRDWHRNYGVAVRVGPKTISLSDPSLIGTVYATKNAWLKDEMYKPNDALIEGKRMSNIFNSRDPLWHEKYVKPIRSLWTMTRVLDIEPLFDETLEMFIKKLSANFADGLDTCMVDDWLAYLAWDMTANISFGRPFGLIEQENDVDDILLESKRTL</sequence>
<dbReference type="GO" id="GO:0005506">
    <property type="term" value="F:iron ion binding"/>
    <property type="evidence" value="ECO:0007669"/>
    <property type="project" value="InterPro"/>
</dbReference>
<dbReference type="PANTHER" id="PTHR24305">
    <property type="entry name" value="CYTOCHROME P450"/>
    <property type="match status" value="1"/>
</dbReference>
<dbReference type="GO" id="GO:0004497">
    <property type="term" value="F:monooxygenase activity"/>
    <property type="evidence" value="ECO:0007669"/>
    <property type="project" value="InterPro"/>
</dbReference>
<keyword evidence="3" id="KW-1185">Reference proteome</keyword>
<dbReference type="PANTHER" id="PTHR24305:SF180">
    <property type="entry name" value="P450, PUTATIVE (EUROFUNG)-RELATED"/>
    <property type="match status" value="1"/>
</dbReference>
<dbReference type="InterPro" id="IPR036396">
    <property type="entry name" value="Cyt_P450_sf"/>
</dbReference>
<dbReference type="Gene3D" id="1.10.630.10">
    <property type="entry name" value="Cytochrome P450"/>
    <property type="match status" value="1"/>
</dbReference>
<evidence type="ECO:0000313" key="3">
    <source>
        <dbReference type="Proteomes" id="UP000297299"/>
    </source>
</evidence>
<dbReference type="InterPro" id="IPR050121">
    <property type="entry name" value="Cytochrome_P450_monoxygenase"/>
</dbReference>
<dbReference type="GO" id="GO:0016705">
    <property type="term" value="F:oxidoreductase activity, acting on paired donors, with incorporation or reduction of molecular oxygen"/>
    <property type="evidence" value="ECO:0007669"/>
    <property type="project" value="InterPro"/>
</dbReference>
<reference evidence="2 3" key="1">
    <citation type="submission" date="2017-11" db="EMBL/GenBank/DDBJ databases">
        <title>Comparative genomics of Botrytis spp.</title>
        <authorList>
            <person name="Valero-Jimenez C.A."/>
            <person name="Tapia P."/>
            <person name="Veloso J."/>
            <person name="Silva-Moreno E."/>
            <person name="Staats M."/>
            <person name="Valdes J.H."/>
            <person name="Van Kan J.A.L."/>
        </authorList>
    </citation>
    <scope>NUCLEOTIDE SEQUENCE [LARGE SCALE GENOMIC DNA]</scope>
    <source>
        <strain evidence="2 3">MUCL2830</strain>
    </source>
</reference>
<dbReference type="InterPro" id="IPR001128">
    <property type="entry name" value="Cyt_P450"/>
</dbReference>
<comment type="caution">
    <text evidence="2">The sequence shown here is derived from an EMBL/GenBank/DDBJ whole genome shotgun (WGS) entry which is preliminary data.</text>
</comment>
<dbReference type="Proteomes" id="UP000297299">
    <property type="component" value="Unassembled WGS sequence"/>
</dbReference>
<dbReference type="GO" id="GO:0020037">
    <property type="term" value="F:heme binding"/>
    <property type="evidence" value="ECO:0007669"/>
    <property type="project" value="InterPro"/>
</dbReference>
<evidence type="ECO:0000256" key="1">
    <source>
        <dbReference type="ARBA" id="ARBA00023026"/>
    </source>
</evidence>
<gene>
    <name evidence="2" type="ORF">BOTCAL_0016g00140</name>
</gene>
<protein>
    <recommendedName>
        <fullName evidence="4">Cytochrome P450</fullName>
    </recommendedName>
</protein>
<proteinExistence type="predicted"/>
<dbReference type="Pfam" id="PF00067">
    <property type="entry name" value="p450"/>
    <property type="match status" value="1"/>
</dbReference>
<dbReference type="SUPFAM" id="SSF48264">
    <property type="entry name" value="Cytochrome P450"/>
    <property type="match status" value="1"/>
</dbReference>
<keyword evidence="1" id="KW-0843">Virulence</keyword>
<dbReference type="EMBL" id="PHWZ01000016">
    <property type="protein sequence ID" value="TEY85163.1"/>
    <property type="molecule type" value="Genomic_DNA"/>
</dbReference>
<name>A0A4Y8DFQ4_9HELO</name>
<accession>A0A4Y8DFQ4</accession>
<evidence type="ECO:0000313" key="2">
    <source>
        <dbReference type="EMBL" id="TEY85163.1"/>
    </source>
</evidence>
<dbReference type="OrthoDB" id="3934656at2759"/>
<evidence type="ECO:0008006" key="4">
    <source>
        <dbReference type="Google" id="ProtNLM"/>
    </source>
</evidence>
<organism evidence="2 3">
    <name type="scientific">Botryotinia calthae</name>
    <dbReference type="NCBI Taxonomy" id="38488"/>
    <lineage>
        <taxon>Eukaryota</taxon>
        <taxon>Fungi</taxon>
        <taxon>Dikarya</taxon>
        <taxon>Ascomycota</taxon>
        <taxon>Pezizomycotina</taxon>
        <taxon>Leotiomycetes</taxon>
        <taxon>Helotiales</taxon>
        <taxon>Sclerotiniaceae</taxon>
        <taxon>Botryotinia</taxon>
    </lineage>
</organism>